<feature type="compositionally biased region" description="Acidic residues" evidence="1">
    <location>
        <begin position="125"/>
        <end position="134"/>
    </location>
</feature>
<evidence type="ECO:0000256" key="2">
    <source>
        <dbReference type="SAM" id="SignalP"/>
    </source>
</evidence>
<protein>
    <recommendedName>
        <fullName evidence="5">Carbohydrate-binding module family 19 domain-containing protein</fullName>
    </recommendedName>
</protein>
<feature type="region of interest" description="Disordered" evidence="1">
    <location>
        <begin position="73"/>
        <end position="173"/>
    </location>
</feature>
<evidence type="ECO:0000313" key="3">
    <source>
        <dbReference type="EMBL" id="KAF2704732.1"/>
    </source>
</evidence>
<keyword evidence="2" id="KW-0732">Signal</keyword>
<feature type="compositionally biased region" description="Basic and acidic residues" evidence="1">
    <location>
        <begin position="135"/>
        <end position="150"/>
    </location>
</feature>
<organism evidence="3 4">
    <name type="scientific">Pleomassaria siparia CBS 279.74</name>
    <dbReference type="NCBI Taxonomy" id="1314801"/>
    <lineage>
        <taxon>Eukaryota</taxon>
        <taxon>Fungi</taxon>
        <taxon>Dikarya</taxon>
        <taxon>Ascomycota</taxon>
        <taxon>Pezizomycotina</taxon>
        <taxon>Dothideomycetes</taxon>
        <taxon>Pleosporomycetidae</taxon>
        <taxon>Pleosporales</taxon>
        <taxon>Pleomassariaceae</taxon>
        <taxon>Pleomassaria</taxon>
    </lineage>
</organism>
<proteinExistence type="predicted"/>
<evidence type="ECO:0008006" key="5">
    <source>
        <dbReference type="Google" id="ProtNLM"/>
    </source>
</evidence>
<reference evidence="3" key="1">
    <citation type="journal article" date="2020" name="Stud. Mycol.">
        <title>101 Dothideomycetes genomes: a test case for predicting lifestyles and emergence of pathogens.</title>
        <authorList>
            <person name="Haridas S."/>
            <person name="Albert R."/>
            <person name="Binder M."/>
            <person name="Bloem J."/>
            <person name="Labutti K."/>
            <person name="Salamov A."/>
            <person name="Andreopoulos B."/>
            <person name="Baker S."/>
            <person name="Barry K."/>
            <person name="Bills G."/>
            <person name="Bluhm B."/>
            <person name="Cannon C."/>
            <person name="Castanera R."/>
            <person name="Culley D."/>
            <person name="Daum C."/>
            <person name="Ezra D."/>
            <person name="Gonzalez J."/>
            <person name="Henrissat B."/>
            <person name="Kuo A."/>
            <person name="Liang C."/>
            <person name="Lipzen A."/>
            <person name="Lutzoni F."/>
            <person name="Magnuson J."/>
            <person name="Mondo S."/>
            <person name="Nolan M."/>
            <person name="Ohm R."/>
            <person name="Pangilinan J."/>
            <person name="Park H.-J."/>
            <person name="Ramirez L."/>
            <person name="Alfaro M."/>
            <person name="Sun H."/>
            <person name="Tritt A."/>
            <person name="Yoshinaga Y."/>
            <person name="Zwiers L.-H."/>
            <person name="Turgeon B."/>
            <person name="Goodwin S."/>
            <person name="Spatafora J."/>
            <person name="Crous P."/>
            <person name="Grigoriev I."/>
        </authorList>
    </citation>
    <scope>NUCLEOTIDE SEQUENCE</scope>
    <source>
        <strain evidence="3">CBS 279.74</strain>
    </source>
</reference>
<gene>
    <name evidence="3" type="ORF">K504DRAFT_460994</name>
</gene>
<feature type="chain" id="PRO_5026186219" description="Carbohydrate-binding module family 19 domain-containing protein" evidence="2">
    <location>
        <begin position="18"/>
        <end position="173"/>
    </location>
</feature>
<feature type="compositionally biased region" description="Acidic residues" evidence="1">
    <location>
        <begin position="151"/>
        <end position="173"/>
    </location>
</feature>
<feature type="compositionally biased region" description="Basic and acidic residues" evidence="1">
    <location>
        <begin position="103"/>
        <end position="124"/>
    </location>
</feature>
<keyword evidence="4" id="KW-1185">Reference proteome</keyword>
<dbReference type="Proteomes" id="UP000799428">
    <property type="component" value="Unassembled WGS sequence"/>
</dbReference>
<dbReference type="AlphaFoldDB" id="A0A6G1JWT2"/>
<accession>A0A6G1JWT2</accession>
<feature type="signal peptide" evidence="2">
    <location>
        <begin position="1"/>
        <end position="17"/>
    </location>
</feature>
<evidence type="ECO:0000313" key="4">
    <source>
        <dbReference type="Proteomes" id="UP000799428"/>
    </source>
</evidence>
<evidence type="ECO:0000256" key="1">
    <source>
        <dbReference type="SAM" id="MobiDB-lite"/>
    </source>
</evidence>
<sequence length="173" mass="19033">MRLIALTTLTLASLTLAKPITDLGLTGSCAQYGDLCASDGKQSCHKETKKFSICRFTGGGQCRIVQKDEACEWKNSNAKRGVTDGVFERRDQPDPAKAPIDGKGPEQPDHAEGPEDPKDPKDPKDDEDSEDYEDTKDHQDAGDHDGPEEHEGPEDDDDFEDPEEKDGENDDEE</sequence>
<dbReference type="EMBL" id="MU005781">
    <property type="protein sequence ID" value="KAF2704732.1"/>
    <property type="molecule type" value="Genomic_DNA"/>
</dbReference>
<name>A0A6G1JWT2_9PLEO</name>